<dbReference type="EC" id="3.1.3.2" evidence="2"/>
<reference evidence="2 3" key="1">
    <citation type="submission" date="2020-08" db="EMBL/GenBank/DDBJ databases">
        <title>Genomic Encyclopedia of Type Strains, Phase IV (KMG-IV): sequencing the most valuable type-strain genomes for metagenomic binning, comparative biology and taxonomic classification.</title>
        <authorList>
            <person name="Goeker M."/>
        </authorList>
    </citation>
    <scope>NUCLEOTIDE SEQUENCE [LARGE SCALE GENOMIC DNA]</scope>
    <source>
        <strain evidence="2 3">DSM 22368</strain>
    </source>
</reference>
<evidence type="ECO:0000313" key="3">
    <source>
        <dbReference type="Proteomes" id="UP000528457"/>
    </source>
</evidence>
<proteinExistence type="predicted"/>
<accession>A0A7X0MV85</accession>
<dbReference type="Proteomes" id="UP000528457">
    <property type="component" value="Unassembled WGS sequence"/>
</dbReference>
<dbReference type="PROSITE" id="PS51257">
    <property type="entry name" value="PROKAR_LIPOPROTEIN"/>
    <property type="match status" value="1"/>
</dbReference>
<evidence type="ECO:0000256" key="1">
    <source>
        <dbReference type="ARBA" id="ARBA00022729"/>
    </source>
</evidence>
<dbReference type="PANTHER" id="PTHR31284">
    <property type="entry name" value="ACID PHOSPHATASE-LIKE PROTEIN"/>
    <property type="match status" value="1"/>
</dbReference>
<dbReference type="PANTHER" id="PTHR31284:SF10">
    <property type="entry name" value="ACID PHOSPHATASE-LIKE PROTEIN"/>
    <property type="match status" value="1"/>
</dbReference>
<dbReference type="SUPFAM" id="SSF56784">
    <property type="entry name" value="HAD-like"/>
    <property type="match status" value="1"/>
</dbReference>
<name>A0A7X0MV85_9GAMM</name>
<dbReference type="Gene3D" id="3.40.50.1000">
    <property type="entry name" value="HAD superfamily/HAD-like"/>
    <property type="match status" value="1"/>
</dbReference>
<evidence type="ECO:0000313" key="2">
    <source>
        <dbReference type="EMBL" id="MBB6521461.1"/>
    </source>
</evidence>
<dbReference type="AlphaFoldDB" id="A0A7X0MV85"/>
<dbReference type="InParanoid" id="A0A7X0MV85"/>
<keyword evidence="3" id="KW-1185">Reference proteome</keyword>
<organism evidence="2 3">
    <name type="scientific">Pseudoteredinibacter isoporae</name>
    <dbReference type="NCBI Taxonomy" id="570281"/>
    <lineage>
        <taxon>Bacteria</taxon>
        <taxon>Pseudomonadati</taxon>
        <taxon>Pseudomonadota</taxon>
        <taxon>Gammaproteobacteria</taxon>
        <taxon>Cellvibrionales</taxon>
        <taxon>Cellvibrionaceae</taxon>
        <taxon>Pseudoteredinibacter</taxon>
    </lineage>
</organism>
<dbReference type="RefSeq" id="WP_166848438.1">
    <property type="nucleotide sequence ID" value="NZ_JAAONY010000001.1"/>
</dbReference>
<keyword evidence="1" id="KW-0732">Signal</keyword>
<dbReference type="InterPro" id="IPR005519">
    <property type="entry name" value="Acid_phosphat_B-like"/>
</dbReference>
<dbReference type="InterPro" id="IPR023214">
    <property type="entry name" value="HAD_sf"/>
</dbReference>
<dbReference type="EMBL" id="JACHHT010000001">
    <property type="protein sequence ID" value="MBB6521461.1"/>
    <property type="molecule type" value="Genomic_DNA"/>
</dbReference>
<protein>
    <submittedName>
        <fullName evidence="2">Acid phosphatase</fullName>
        <ecNumber evidence="2">3.1.3.2</ecNumber>
    </submittedName>
</protein>
<gene>
    <name evidence="2" type="ORF">HNR48_001739</name>
</gene>
<sequence length="249" mass="27714">MCKKYWWWIPIAVVVLIGGCADRSKDLEEDHGAVVNNNMNSALWIQTSAEYHATAIQSYRAASDKIGRAMSAPLWTAMLEQSGQAVLPSRAAVILDVDETVLDNSPYLAKRIIQGEGWEPESWDNWVAMASAKAIPGSVEFINHLTEAGIDAVFITNRECVQRESSGDPCPQKTDTIENLKSVGISVVKPENVLLKSEIPEWTSEKQSRRAYIADKYRVLMLVGDDLGDFLPDVKMHITPAERRVLVDQ</sequence>
<dbReference type="InterPro" id="IPR036412">
    <property type="entry name" value="HAD-like_sf"/>
</dbReference>
<dbReference type="GO" id="GO:0003993">
    <property type="term" value="F:acid phosphatase activity"/>
    <property type="evidence" value="ECO:0007669"/>
    <property type="project" value="UniProtKB-EC"/>
</dbReference>
<keyword evidence="2" id="KW-0378">Hydrolase</keyword>
<comment type="caution">
    <text evidence="2">The sequence shown here is derived from an EMBL/GenBank/DDBJ whole genome shotgun (WGS) entry which is preliminary data.</text>
</comment>
<dbReference type="Pfam" id="PF03767">
    <property type="entry name" value="Acid_phosphat_B"/>
    <property type="match status" value="1"/>
</dbReference>